<evidence type="ECO:0008006" key="3">
    <source>
        <dbReference type="Google" id="ProtNLM"/>
    </source>
</evidence>
<accession>A0A9X3XNM6</accession>
<dbReference type="AlphaFoldDB" id="A0A9X3XNM6"/>
<proteinExistence type="predicted"/>
<dbReference type="Pfam" id="PF20765">
    <property type="entry name" value="Phage_tail_terminator_8"/>
    <property type="match status" value="1"/>
</dbReference>
<protein>
    <recommendedName>
        <fullName evidence="3">Phage protein</fullName>
    </recommendedName>
</protein>
<sequence length="137" mass="16333">MINDIKQCIVDNLLNIYPDITIYDEDIPQNFKTPSFLITLTDQDYSKRINNKFNGEVSFDISFFSEKDKFEIKNDCLKIQQELFRNFDLITKYRVLDKQSTIIDNVLHFTFKIKYSEIREIEEAKMKVADLNTNIKE</sequence>
<dbReference type="Proteomes" id="UP001141183">
    <property type="component" value="Unassembled WGS sequence"/>
</dbReference>
<reference evidence="1" key="1">
    <citation type="submission" date="2022-05" db="EMBL/GenBank/DDBJ databases">
        <title>Draft genome sequence of Clostridium tertium strain CP3 isolated from Peru.</title>
        <authorList>
            <person name="Hurtado R."/>
            <person name="Lima L."/>
            <person name="Sousa T."/>
            <person name="Jaiswal A.K."/>
            <person name="Tiwari S."/>
            <person name="Maturrano L."/>
            <person name="Brenig B."/>
            <person name="Azevedo V."/>
        </authorList>
    </citation>
    <scope>NUCLEOTIDE SEQUENCE</scope>
    <source>
        <strain evidence="1">CP3</strain>
    </source>
</reference>
<keyword evidence="2" id="KW-1185">Reference proteome</keyword>
<dbReference type="EMBL" id="JAMRYU010000032">
    <property type="protein sequence ID" value="MDC4242433.1"/>
    <property type="molecule type" value="Genomic_DNA"/>
</dbReference>
<comment type="caution">
    <text evidence="1">The sequence shown here is derived from an EMBL/GenBank/DDBJ whole genome shotgun (WGS) entry which is preliminary data.</text>
</comment>
<dbReference type="InterPro" id="IPR049254">
    <property type="entry name" value="Phage_tail_terminator"/>
</dbReference>
<dbReference type="RefSeq" id="WP_272470772.1">
    <property type="nucleotide sequence ID" value="NZ_JAMRYU010000032.1"/>
</dbReference>
<organism evidence="1 2">
    <name type="scientific">Clostridium tertium</name>
    <dbReference type="NCBI Taxonomy" id="1559"/>
    <lineage>
        <taxon>Bacteria</taxon>
        <taxon>Bacillati</taxon>
        <taxon>Bacillota</taxon>
        <taxon>Clostridia</taxon>
        <taxon>Eubacteriales</taxon>
        <taxon>Clostridiaceae</taxon>
        <taxon>Clostridium</taxon>
    </lineage>
</organism>
<gene>
    <name evidence="1" type="ORF">NE398_20080</name>
</gene>
<name>A0A9X3XNM6_9CLOT</name>
<evidence type="ECO:0000313" key="1">
    <source>
        <dbReference type="EMBL" id="MDC4242433.1"/>
    </source>
</evidence>
<evidence type="ECO:0000313" key="2">
    <source>
        <dbReference type="Proteomes" id="UP001141183"/>
    </source>
</evidence>